<organism evidence="1 2">
    <name type="scientific">Vibrio campbellii</name>
    <dbReference type="NCBI Taxonomy" id="680"/>
    <lineage>
        <taxon>Bacteria</taxon>
        <taxon>Pseudomonadati</taxon>
        <taxon>Pseudomonadota</taxon>
        <taxon>Gammaproteobacteria</taxon>
        <taxon>Vibrionales</taxon>
        <taxon>Vibrionaceae</taxon>
        <taxon>Vibrio</taxon>
    </lineage>
</organism>
<dbReference type="Pfam" id="PF11284">
    <property type="entry name" value="DUF3085"/>
    <property type="match status" value="1"/>
</dbReference>
<keyword evidence="2" id="KW-1185">Reference proteome</keyword>
<evidence type="ECO:0000313" key="2">
    <source>
        <dbReference type="Proteomes" id="UP001059912"/>
    </source>
</evidence>
<sequence>MSKLIFTKTQVQELSAFCSDNNLANFFLAKDQGVYIGATVGSHKDNSFKNCIKYAEGCDPEQDESIHGDWWENSAHLCGGGDFGEHLEVSILLNVIKLESWSKFIVTLTPTQLSFSIS</sequence>
<geneLocation type="plasmid" evidence="1 2">
    <name>unnamed1</name>
</geneLocation>
<name>A0ABY5IQ22_9VIBR</name>
<accession>A0ABY5IQ22</accession>
<dbReference type="Proteomes" id="UP001059912">
    <property type="component" value="Plasmid unnamed1"/>
</dbReference>
<reference evidence="1" key="1">
    <citation type="submission" date="2020-03" db="EMBL/GenBank/DDBJ databases">
        <title>Five strains of Vibrio campbellii isolated from Mariana Trench.</title>
        <authorList>
            <person name="Liang J."/>
            <person name="Zhang X.-H."/>
        </authorList>
    </citation>
    <scope>NUCLEOTIDE SEQUENCE</scope>
    <source>
        <strain evidence="1">LJC013</strain>
        <plasmid evidence="1">unnamed1</plasmid>
    </source>
</reference>
<keyword evidence="1" id="KW-0614">Plasmid</keyword>
<dbReference type="RefSeq" id="WP_255904929.1">
    <property type="nucleotide sequence ID" value="NZ_CP050472.1"/>
</dbReference>
<dbReference type="EMBL" id="CP050472">
    <property type="protein sequence ID" value="UTZ34951.1"/>
    <property type="molecule type" value="Genomic_DNA"/>
</dbReference>
<gene>
    <name evidence="1" type="ORF">HB762_27190</name>
</gene>
<evidence type="ECO:0000313" key="1">
    <source>
        <dbReference type="EMBL" id="UTZ34951.1"/>
    </source>
</evidence>
<proteinExistence type="predicted"/>
<protein>
    <submittedName>
        <fullName evidence="1">DUF3085 domain-containing protein</fullName>
    </submittedName>
</protein>
<dbReference type="InterPro" id="IPR021436">
    <property type="entry name" value="DUF3085"/>
</dbReference>